<dbReference type="InterPro" id="IPR036465">
    <property type="entry name" value="vWFA_dom_sf"/>
</dbReference>
<comment type="caution">
    <text evidence="2">The sequence shown here is derived from an EMBL/GenBank/DDBJ whole genome shotgun (WGS) entry which is preliminary data.</text>
</comment>
<evidence type="ECO:0000313" key="2">
    <source>
        <dbReference type="EMBL" id="CAK8671608.1"/>
    </source>
</evidence>
<organism evidence="2 3">
    <name type="scientific">Clavelina lepadiformis</name>
    <name type="common">Light-bulb sea squirt</name>
    <name type="synonym">Ascidia lepadiformis</name>
    <dbReference type="NCBI Taxonomy" id="159417"/>
    <lineage>
        <taxon>Eukaryota</taxon>
        <taxon>Metazoa</taxon>
        <taxon>Chordata</taxon>
        <taxon>Tunicata</taxon>
        <taxon>Ascidiacea</taxon>
        <taxon>Aplousobranchia</taxon>
        <taxon>Clavelinidae</taxon>
        <taxon>Clavelina</taxon>
    </lineage>
</organism>
<dbReference type="Gene3D" id="3.40.50.410">
    <property type="entry name" value="von Willebrand factor, type A domain"/>
    <property type="match status" value="1"/>
</dbReference>
<protein>
    <recommendedName>
        <fullName evidence="1">VWFA domain-containing protein</fullName>
    </recommendedName>
</protein>
<proteinExistence type="predicted"/>
<reference evidence="2 3" key="1">
    <citation type="submission" date="2024-02" db="EMBL/GenBank/DDBJ databases">
        <authorList>
            <person name="Daric V."/>
            <person name="Darras S."/>
        </authorList>
    </citation>
    <scope>NUCLEOTIDE SEQUENCE [LARGE SCALE GENOMIC DNA]</scope>
</reference>
<dbReference type="Proteomes" id="UP001642483">
    <property type="component" value="Unassembled WGS sequence"/>
</dbReference>
<dbReference type="SUPFAM" id="SSF53300">
    <property type="entry name" value="vWA-like"/>
    <property type="match status" value="1"/>
</dbReference>
<keyword evidence="3" id="KW-1185">Reference proteome</keyword>
<feature type="domain" description="VWFA" evidence="1">
    <location>
        <begin position="105"/>
        <end position="217"/>
    </location>
</feature>
<dbReference type="Pfam" id="PF00092">
    <property type="entry name" value="VWA"/>
    <property type="match status" value="1"/>
</dbReference>
<evidence type="ECO:0000313" key="3">
    <source>
        <dbReference type="Proteomes" id="UP001642483"/>
    </source>
</evidence>
<dbReference type="PROSITE" id="PS50234">
    <property type="entry name" value="VWFA"/>
    <property type="match status" value="1"/>
</dbReference>
<gene>
    <name evidence="2" type="ORF">CVLEPA_LOCUS657</name>
</gene>
<accession>A0ABP0EYZ5</accession>
<dbReference type="EMBL" id="CAWYQH010000001">
    <property type="protein sequence ID" value="CAK8671608.1"/>
    <property type="molecule type" value="Genomic_DNA"/>
</dbReference>
<name>A0ABP0EYZ5_CLALP</name>
<dbReference type="InterPro" id="IPR002035">
    <property type="entry name" value="VWF_A"/>
</dbReference>
<sequence length="233" mass="26544">MQLTPFANSNARRKIVKSFHKEMIFFSARHPQGGTRQHTAALFHMSALCVVGRSGSSPRTEQRNLRNYELNWLGSLQAEFSGRVHNEGILNYTDVLTGAFSQLQNNIRFNTPDGKTNIGRALMWAYENIRSAERGKRLQVRDVVIRATDTSSDDGIVQPSKLWRDQGTILYVQAFRDGEGNYLNYDQMLEITADPDLIFYIGDNFAEAGMRMFNDTISHLCVNIFDHVSHDLH</sequence>
<evidence type="ECO:0000259" key="1">
    <source>
        <dbReference type="PROSITE" id="PS50234"/>
    </source>
</evidence>